<sequence>MPSFRTSNFDKENNEAELRLNLDLLEKKERAEICQAAYKHQVSKYYNRIVKHRSFLPGDLVLRKVTLFTKELNAEKLGPKWEGPYKVVKVSKPGTY</sequence>
<dbReference type="OrthoDB" id="1301694at2759"/>
<gene>
    <name evidence="1" type="ORF">Acr_13g0015940</name>
</gene>
<evidence type="ECO:0000313" key="2">
    <source>
        <dbReference type="Proteomes" id="UP000585474"/>
    </source>
</evidence>
<evidence type="ECO:0000313" key="1">
    <source>
        <dbReference type="EMBL" id="GFZ00195.1"/>
    </source>
</evidence>
<keyword evidence="2" id="KW-1185">Reference proteome</keyword>
<dbReference type="AlphaFoldDB" id="A0A7J0FNA6"/>
<accession>A0A7J0FNA6</accession>
<name>A0A7J0FNA6_9ERIC</name>
<organism evidence="1 2">
    <name type="scientific">Actinidia rufa</name>
    <dbReference type="NCBI Taxonomy" id="165716"/>
    <lineage>
        <taxon>Eukaryota</taxon>
        <taxon>Viridiplantae</taxon>
        <taxon>Streptophyta</taxon>
        <taxon>Embryophyta</taxon>
        <taxon>Tracheophyta</taxon>
        <taxon>Spermatophyta</taxon>
        <taxon>Magnoliopsida</taxon>
        <taxon>eudicotyledons</taxon>
        <taxon>Gunneridae</taxon>
        <taxon>Pentapetalae</taxon>
        <taxon>asterids</taxon>
        <taxon>Ericales</taxon>
        <taxon>Actinidiaceae</taxon>
        <taxon>Actinidia</taxon>
    </lineage>
</organism>
<protein>
    <submittedName>
        <fullName evidence="1">Uncharacterized protein</fullName>
    </submittedName>
</protein>
<proteinExistence type="predicted"/>
<dbReference type="Proteomes" id="UP000585474">
    <property type="component" value="Unassembled WGS sequence"/>
</dbReference>
<dbReference type="EMBL" id="BJWL01000013">
    <property type="protein sequence ID" value="GFZ00195.1"/>
    <property type="molecule type" value="Genomic_DNA"/>
</dbReference>
<reference evidence="1 2" key="1">
    <citation type="submission" date="2019-07" db="EMBL/GenBank/DDBJ databases">
        <title>De Novo Assembly of kiwifruit Actinidia rufa.</title>
        <authorList>
            <person name="Sugita-Konishi S."/>
            <person name="Sato K."/>
            <person name="Mori E."/>
            <person name="Abe Y."/>
            <person name="Kisaki G."/>
            <person name="Hamano K."/>
            <person name="Suezawa K."/>
            <person name="Otani M."/>
            <person name="Fukuda T."/>
            <person name="Manabe T."/>
            <person name="Gomi K."/>
            <person name="Tabuchi M."/>
            <person name="Akimitsu K."/>
            <person name="Kataoka I."/>
        </authorList>
    </citation>
    <scope>NUCLEOTIDE SEQUENCE [LARGE SCALE GENOMIC DNA]</scope>
    <source>
        <strain evidence="2">cv. Fuchu</strain>
    </source>
</reference>
<comment type="caution">
    <text evidence="1">The sequence shown here is derived from an EMBL/GenBank/DDBJ whole genome shotgun (WGS) entry which is preliminary data.</text>
</comment>